<dbReference type="SUPFAM" id="SSF51338">
    <property type="entry name" value="Composite domain of metallo-dependent hydrolases"/>
    <property type="match status" value="1"/>
</dbReference>
<dbReference type="Gene3D" id="3.20.20.140">
    <property type="entry name" value="Metal-dependent hydrolases"/>
    <property type="match status" value="1"/>
</dbReference>
<sequence length="585" mass="63789">MEKIIRAARGLEKADLVLKNGEIVNVFTMKLEKADVAICEGKICGIGTYEGFEEVDISGKIVAPGFMDGHIHIESSLMLPAEFSRAVTVHGTTAVMTDPHEIANVCGTSGIDFMMEESLGLPLDIYFLIPSCVPSSSFDEGGAVLEASDLSPYYSYENVLGLAELMNYPGTISADEKIIAKINDAYSKTIDGHAPGLSGKNLCAYIAAGVMSDHECTSMDEALERIKLGMTVMIREGTAAKNLSSLIKLFEKPYCDCCILATDDKHPESLINEGHIDHIIRKAVSLGADPIIAVKMATYNTAKYFGLKRKGAVAPGYDADLVVLSDLSNVIVDMVYKNGNLIAEKGKEVVSANDKYNRHFEDDKIALDQKYQKYYKIFNSFNMRMLQEEDFFIKSPDVNASKIRTISLVPGEIATKIEMMEYDWEYNGISVERDVLKLAVIERHKNTGHIGLGYIHGYGLKRGAIASSVSHDAHNLIVVGTNEHDMCAAANMVRNMQGGFAVVDGNFSEILSLPAAGIMSRLSAGELSEHMTKIRRAALKSGSAEGIDPFMTLAFVSLPVIPEVRLTSLGLVHVDSQSLISPFEQ</sequence>
<gene>
    <name evidence="6" type="primary">ade</name>
    <name evidence="9" type="ORF">LY60_02615</name>
</gene>
<dbReference type="InterPro" id="IPR006679">
    <property type="entry name" value="Adenine_deam"/>
</dbReference>
<dbReference type="EC" id="3.5.4.2" evidence="2 6"/>
<dbReference type="InterPro" id="IPR006680">
    <property type="entry name" value="Amidohydro-rel"/>
</dbReference>
<dbReference type="OrthoDB" id="9807210at2"/>
<evidence type="ECO:0000313" key="10">
    <source>
        <dbReference type="Proteomes" id="UP000315343"/>
    </source>
</evidence>
<feature type="domain" description="Adenine deaminase C-terminal" evidence="8">
    <location>
        <begin position="416"/>
        <end position="577"/>
    </location>
</feature>
<dbReference type="Pfam" id="PF13382">
    <property type="entry name" value="Adenine_deam_C"/>
    <property type="match status" value="1"/>
</dbReference>
<keyword evidence="10" id="KW-1185">Reference proteome</keyword>
<comment type="similarity">
    <text evidence="1 6">Belongs to the metallo-dependent hydrolases superfamily. Adenine deaminase family.</text>
</comment>
<dbReference type="HAMAP" id="MF_01518">
    <property type="entry name" value="Adenine_deamin"/>
    <property type="match status" value="1"/>
</dbReference>
<dbReference type="Gene3D" id="2.30.40.10">
    <property type="entry name" value="Urease, subunit C, domain 1"/>
    <property type="match status" value="1"/>
</dbReference>
<evidence type="ECO:0000313" key="9">
    <source>
        <dbReference type="EMBL" id="TWH79086.1"/>
    </source>
</evidence>
<dbReference type="InterPro" id="IPR032466">
    <property type="entry name" value="Metal_Hydrolase"/>
</dbReference>
<evidence type="ECO:0000256" key="3">
    <source>
        <dbReference type="ARBA" id="ARBA00022801"/>
    </source>
</evidence>
<dbReference type="Proteomes" id="UP000315343">
    <property type="component" value="Unassembled WGS sequence"/>
</dbReference>
<comment type="cofactor">
    <cofactor evidence="6">
        <name>Mn(2+)</name>
        <dbReference type="ChEBI" id="CHEBI:29035"/>
    </cofactor>
</comment>
<dbReference type="Pfam" id="PF01979">
    <property type="entry name" value="Amidohydro_1"/>
    <property type="match status" value="1"/>
</dbReference>
<comment type="catalytic activity">
    <reaction evidence="5 6">
        <text>adenine + H2O + H(+) = hypoxanthine + NH4(+)</text>
        <dbReference type="Rhea" id="RHEA:23688"/>
        <dbReference type="ChEBI" id="CHEBI:15377"/>
        <dbReference type="ChEBI" id="CHEBI:15378"/>
        <dbReference type="ChEBI" id="CHEBI:16708"/>
        <dbReference type="ChEBI" id="CHEBI:17368"/>
        <dbReference type="ChEBI" id="CHEBI:28938"/>
        <dbReference type="EC" id="3.5.4.2"/>
    </reaction>
</comment>
<dbReference type="EMBL" id="VLKH01000007">
    <property type="protein sequence ID" value="TWH79086.1"/>
    <property type="molecule type" value="Genomic_DNA"/>
</dbReference>
<comment type="caution">
    <text evidence="9">The sequence shown here is derived from an EMBL/GenBank/DDBJ whole genome shotgun (WGS) entry which is preliminary data.</text>
</comment>
<accession>A0A562J7B9</accession>
<dbReference type="PANTHER" id="PTHR11113">
    <property type="entry name" value="N-ACETYLGLUCOSAMINE-6-PHOSPHATE DEACETYLASE"/>
    <property type="match status" value="1"/>
</dbReference>
<evidence type="ECO:0000259" key="7">
    <source>
        <dbReference type="Pfam" id="PF01979"/>
    </source>
</evidence>
<keyword evidence="4 6" id="KW-0464">Manganese</keyword>
<feature type="domain" description="Amidohydrolase-related" evidence="7">
    <location>
        <begin position="61"/>
        <end position="341"/>
    </location>
</feature>
<name>A0A562J7B9_9FIRM</name>
<dbReference type="InterPro" id="IPR011059">
    <property type="entry name" value="Metal-dep_hydrolase_composite"/>
</dbReference>
<dbReference type="SUPFAM" id="SSF51556">
    <property type="entry name" value="Metallo-dependent hydrolases"/>
    <property type="match status" value="1"/>
</dbReference>
<organism evidence="9 10">
    <name type="scientific">Sedimentibacter saalensis</name>
    <dbReference type="NCBI Taxonomy" id="130788"/>
    <lineage>
        <taxon>Bacteria</taxon>
        <taxon>Bacillati</taxon>
        <taxon>Bacillota</taxon>
        <taxon>Tissierellia</taxon>
        <taxon>Sedimentibacter</taxon>
    </lineage>
</organism>
<dbReference type="CDD" id="cd01295">
    <property type="entry name" value="AdeC"/>
    <property type="match status" value="1"/>
</dbReference>
<evidence type="ECO:0000256" key="5">
    <source>
        <dbReference type="ARBA" id="ARBA00047720"/>
    </source>
</evidence>
<dbReference type="InterPro" id="IPR026912">
    <property type="entry name" value="Adenine_deam_C"/>
</dbReference>
<evidence type="ECO:0000256" key="6">
    <source>
        <dbReference type="HAMAP-Rule" id="MF_01518"/>
    </source>
</evidence>
<protein>
    <recommendedName>
        <fullName evidence="2 6">Adenine deaminase</fullName>
        <shortName evidence="6">Adenase</shortName>
        <shortName evidence="6">Adenine aminase</shortName>
        <ecNumber evidence="2 6">3.5.4.2</ecNumber>
    </recommendedName>
</protein>
<dbReference type="RefSeq" id="WP_145084402.1">
    <property type="nucleotide sequence ID" value="NZ_VLKH01000007.1"/>
</dbReference>
<evidence type="ECO:0000256" key="1">
    <source>
        <dbReference type="ARBA" id="ARBA00006773"/>
    </source>
</evidence>
<dbReference type="PANTHER" id="PTHR11113:SF2">
    <property type="entry name" value="ADENINE DEAMINASE"/>
    <property type="match status" value="1"/>
</dbReference>
<dbReference type="GO" id="GO:0006146">
    <property type="term" value="P:adenine catabolic process"/>
    <property type="evidence" value="ECO:0007669"/>
    <property type="project" value="InterPro"/>
</dbReference>
<keyword evidence="3 6" id="KW-0378">Hydrolase</keyword>
<dbReference type="NCBIfam" id="TIGR01178">
    <property type="entry name" value="ade"/>
    <property type="match status" value="1"/>
</dbReference>
<evidence type="ECO:0000256" key="4">
    <source>
        <dbReference type="ARBA" id="ARBA00023211"/>
    </source>
</evidence>
<reference evidence="9 10" key="1">
    <citation type="submission" date="2019-07" db="EMBL/GenBank/DDBJ databases">
        <title>Genomic Encyclopedia of Type Strains, Phase I: the one thousand microbial genomes (KMG-I) project.</title>
        <authorList>
            <person name="Kyrpides N."/>
        </authorList>
    </citation>
    <scope>NUCLEOTIDE SEQUENCE [LARGE SCALE GENOMIC DNA]</scope>
    <source>
        <strain evidence="9 10">DSM 13558</strain>
    </source>
</reference>
<proteinExistence type="inferred from homology"/>
<evidence type="ECO:0000256" key="2">
    <source>
        <dbReference type="ARBA" id="ARBA00012782"/>
    </source>
</evidence>
<dbReference type="GO" id="GO:0000034">
    <property type="term" value="F:adenine deaminase activity"/>
    <property type="evidence" value="ECO:0007669"/>
    <property type="project" value="UniProtKB-UniRule"/>
</dbReference>
<dbReference type="AlphaFoldDB" id="A0A562J7B9"/>
<evidence type="ECO:0000259" key="8">
    <source>
        <dbReference type="Pfam" id="PF13382"/>
    </source>
</evidence>